<dbReference type="SUPFAM" id="SSF54001">
    <property type="entry name" value="Cysteine proteinases"/>
    <property type="match status" value="1"/>
</dbReference>
<gene>
    <name evidence="2" type="ORF">EBO15_01565</name>
</gene>
<evidence type="ECO:0000256" key="1">
    <source>
        <dbReference type="SAM" id="MobiDB-lite"/>
    </source>
</evidence>
<dbReference type="Proteomes" id="UP000282674">
    <property type="component" value="Unassembled WGS sequence"/>
</dbReference>
<proteinExistence type="predicted"/>
<feature type="region of interest" description="Disordered" evidence="1">
    <location>
        <begin position="246"/>
        <end position="267"/>
    </location>
</feature>
<dbReference type="RefSeq" id="WP_122192466.1">
    <property type="nucleotide sequence ID" value="NZ_JBHSKC010000016.1"/>
</dbReference>
<dbReference type="OrthoDB" id="4547474at2"/>
<reference evidence="2 3" key="1">
    <citation type="submission" date="2018-10" db="EMBL/GenBank/DDBJ databases">
        <title>Isolation from soil.</title>
        <authorList>
            <person name="Hu J."/>
        </authorList>
    </citation>
    <scope>NUCLEOTIDE SEQUENCE [LARGE SCALE GENOMIC DNA]</scope>
    <source>
        <strain evidence="2 3">NEAU-Ht49</strain>
    </source>
</reference>
<dbReference type="EMBL" id="RFFG01000002">
    <property type="protein sequence ID" value="RMI47617.1"/>
    <property type="molecule type" value="Genomic_DNA"/>
</dbReference>
<keyword evidence="3" id="KW-1185">Reference proteome</keyword>
<evidence type="ECO:0000313" key="2">
    <source>
        <dbReference type="EMBL" id="RMI47617.1"/>
    </source>
</evidence>
<evidence type="ECO:0008006" key="4">
    <source>
        <dbReference type="Google" id="ProtNLM"/>
    </source>
</evidence>
<dbReference type="InterPro" id="IPR038765">
    <property type="entry name" value="Papain-like_cys_pep_sf"/>
</dbReference>
<protein>
    <recommendedName>
        <fullName evidence="4">Peptidase C39-like domain-containing protein</fullName>
    </recommendedName>
</protein>
<name>A0A3M2MDH2_9ACTN</name>
<evidence type="ECO:0000313" key="3">
    <source>
        <dbReference type="Proteomes" id="UP000282674"/>
    </source>
</evidence>
<accession>A0A3M2MDH2</accession>
<sequence>MSHKLGRLTPHDEATHPRLHLGHYLPALPTPPASADWHTRVTDWPMYLNDQLGDCTEAMVGHLIEGASTYGQGNTVEIGDSDVLTAYERVSGYNPADPATDQGAVLQDVYTDWRKTGVGGHKVMAFAQVDHTADSEWETAVAVFGAVGLGIIVTQDMMNDFDAGRPWTRASGAQLGGHAVPVVGYDADNLYVVTWGAVQAMSRACFRAVAEEAWVAVLPEWLDASGHAPSGVDLYQLGEDLAALTGGPNPFPAPTPPAPPAPEPVPSPTPDCWAEFAALLREACSGITGWLDRHGL</sequence>
<comment type="caution">
    <text evidence="2">The sequence shown here is derived from an EMBL/GenBank/DDBJ whole genome shotgun (WGS) entry which is preliminary data.</text>
</comment>
<feature type="compositionally biased region" description="Pro residues" evidence="1">
    <location>
        <begin position="249"/>
        <end position="267"/>
    </location>
</feature>
<dbReference type="AlphaFoldDB" id="A0A3M2MDH2"/>
<organism evidence="2 3">
    <name type="scientific">Actinomadura harenae</name>
    <dbReference type="NCBI Taxonomy" id="2483351"/>
    <lineage>
        <taxon>Bacteria</taxon>
        <taxon>Bacillati</taxon>
        <taxon>Actinomycetota</taxon>
        <taxon>Actinomycetes</taxon>
        <taxon>Streptosporangiales</taxon>
        <taxon>Thermomonosporaceae</taxon>
        <taxon>Actinomadura</taxon>
    </lineage>
</organism>